<feature type="domain" description="AAA+ ATPase" evidence="1">
    <location>
        <begin position="23"/>
        <end position="327"/>
    </location>
</feature>
<dbReference type="Proteomes" id="UP000185911">
    <property type="component" value="Unassembled WGS sequence"/>
</dbReference>
<dbReference type="AlphaFoldDB" id="A0A1Q8Y9L4"/>
<reference evidence="2 3" key="1">
    <citation type="submission" date="2017-01" db="EMBL/GenBank/DDBJ databases">
        <title>Genome sequence of Rhodoferax antarcticus ANT.BR, a psychrophilic purple nonsulfur bacterium from an Antarctic microbial mat.</title>
        <authorList>
            <person name="Baker J."/>
            <person name="Riester C."/>
            <person name="Skinner B."/>
            <person name="Newell A."/>
            <person name="Swingley W."/>
            <person name="Madigan M."/>
            <person name="Jung D."/>
            <person name="Asao M."/>
            <person name="Chen M."/>
            <person name="Loughlin P."/>
            <person name="Pan H."/>
            <person name="Lin S."/>
            <person name="Li N."/>
            <person name="Shaw J."/>
            <person name="Prado M."/>
            <person name="Sherman C."/>
            <person name="Li X."/>
            <person name="Tang J."/>
            <person name="Blankenship R."/>
            <person name="Zhao T."/>
            <person name="Touchman J."/>
            <person name="Sattley M."/>
        </authorList>
    </citation>
    <scope>NUCLEOTIDE SEQUENCE [LARGE SCALE GENOMIC DNA]</scope>
    <source>
        <strain evidence="2 3">ANT.BR</strain>
    </source>
</reference>
<dbReference type="EMBL" id="MSYM01000019">
    <property type="protein sequence ID" value="OLP04742.1"/>
    <property type="molecule type" value="Genomic_DNA"/>
</dbReference>
<dbReference type="SUPFAM" id="SSF52540">
    <property type="entry name" value="P-loop containing nucleoside triphosphate hydrolases"/>
    <property type="match status" value="1"/>
</dbReference>
<dbReference type="InterPro" id="IPR041685">
    <property type="entry name" value="AAA_GajA/Old/RecF-like"/>
</dbReference>
<dbReference type="Pfam" id="PF13304">
    <property type="entry name" value="AAA_21"/>
    <property type="match status" value="1"/>
</dbReference>
<dbReference type="Pfam" id="PF13175">
    <property type="entry name" value="AAA_15"/>
    <property type="match status" value="1"/>
</dbReference>
<dbReference type="CDD" id="cd00267">
    <property type="entry name" value="ABC_ATPase"/>
    <property type="match status" value="1"/>
</dbReference>
<name>A0A1Q8Y9L4_9BURK</name>
<keyword evidence="3" id="KW-1185">Reference proteome</keyword>
<dbReference type="GO" id="GO:0005524">
    <property type="term" value="F:ATP binding"/>
    <property type="evidence" value="ECO:0007669"/>
    <property type="project" value="InterPro"/>
</dbReference>
<dbReference type="STRING" id="81479.RA876_14090"/>
<dbReference type="RefSeq" id="WP_075588117.1">
    <property type="nucleotide sequence ID" value="NZ_MSYM01000019.1"/>
</dbReference>
<comment type="caution">
    <text evidence="2">The sequence shown here is derived from an EMBL/GenBank/DDBJ whole genome shotgun (WGS) entry which is preliminary data.</text>
</comment>
<gene>
    <name evidence="2" type="ORF">BLL52_4063</name>
</gene>
<dbReference type="InterPro" id="IPR003959">
    <property type="entry name" value="ATPase_AAA_core"/>
</dbReference>
<dbReference type="PANTHER" id="PTHR43581:SF2">
    <property type="entry name" value="EXCINUCLEASE ATPASE SUBUNIT"/>
    <property type="match status" value="1"/>
</dbReference>
<dbReference type="InterPro" id="IPR027417">
    <property type="entry name" value="P-loop_NTPase"/>
</dbReference>
<dbReference type="GO" id="GO:0016887">
    <property type="term" value="F:ATP hydrolysis activity"/>
    <property type="evidence" value="ECO:0007669"/>
    <property type="project" value="InterPro"/>
</dbReference>
<evidence type="ECO:0000313" key="2">
    <source>
        <dbReference type="EMBL" id="OLP04742.1"/>
    </source>
</evidence>
<evidence type="ECO:0000313" key="3">
    <source>
        <dbReference type="Proteomes" id="UP000185911"/>
    </source>
</evidence>
<dbReference type="PANTHER" id="PTHR43581">
    <property type="entry name" value="ATP/GTP PHOSPHATASE"/>
    <property type="match status" value="1"/>
</dbReference>
<organism evidence="2 3">
    <name type="scientific">Rhodoferax antarcticus ANT.BR</name>
    <dbReference type="NCBI Taxonomy" id="1111071"/>
    <lineage>
        <taxon>Bacteria</taxon>
        <taxon>Pseudomonadati</taxon>
        <taxon>Pseudomonadota</taxon>
        <taxon>Betaproteobacteria</taxon>
        <taxon>Burkholderiales</taxon>
        <taxon>Comamonadaceae</taxon>
        <taxon>Rhodoferax</taxon>
    </lineage>
</organism>
<protein>
    <submittedName>
        <fullName evidence="2">AAA ATPase domain protein</fullName>
    </submittedName>
</protein>
<dbReference type="Gene3D" id="3.40.50.300">
    <property type="entry name" value="P-loop containing nucleotide triphosphate hydrolases"/>
    <property type="match status" value="1"/>
</dbReference>
<dbReference type="SMART" id="SM00382">
    <property type="entry name" value="AAA"/>
    <property type="match status" value="1"/>
</dbReference>
<accession>A0A1Q8Y9L4</accession>
<sequence>MRLLHYLEIENFKRFGEKQRIELDHPAVLIGPNNCGKTSAIQALALWSQAVKTWFDVRKDSSAKERTATALNRLNIVAVPVRRTRFFWHNTNVRTGAKDIAFTITVGIEFQGKVIALPMRFTNKGDELVYCKPDDAVVANLEFLQHAAKINVELLHPMSGLETEEPVLQPGRIDVLLGQGQTAQVLRNLCLLVAKDTPDDWKSIVALMRRLFDVTLDTPQETTRGAIDMRYKQPGVREALDVSSSGRGFQQMLLIFAYLYSHKHSVLLVDEPDAHLEILRQKQVYVLLRDIAAENQSQVVMVTHSEVILDEALDNNLTLLMDGKADDLARKADIRNSLKHFGAEHYIKARERGYVLYVEGGTDVDMLRALAERLNHPVAAFWDERINSFYVQNNYPDKSLDSEFERVEGGFGVTPRDHFKGLSSLLPQLKGLALLDNDGRDRQGAVEGNLQLAYWKRYEAENYFVTPAVLRRYALEHLADMELFGGFQAEIDEVLDALVLEQVFDGTQADFAAWKQSPPEAVRIVWEAKTQRLKLSTLAEEFFRRLAARVGGSMLLKKGGLHLLVAIVEPKSIPAEVIEKLDLLHTLFKSAAKPMTANGPPDA</sequence>
<dbReference type="InterPro" id="IPR051396">
    <property type="entry name" value="Bact_Antivir_Def_Nuclease"/>
</dbReference>
<evidence type="ECO:0000259" key="1">
    <source>
        <dbReference type="SMART" id="SM00382"/>
    </source>
</evidence>
<proteinExistence type="predicted"/>
<dbReference type="InterPro" id="IPR003593">
    <property type="entry name" value="AAA+_ATPase"/>
</dbReference>